<dbReference type="RefSeq" id="WP_058353310.1">
    <property type="nucleotide sequence ID" value="NZ_CABMMD010000172.1"/>
</dbReference>
<feature type="transmembrane region" description="Helical" evidence="1">
    <location>
        <begin position="186"/>
        <end position="209"/>
    </location>
</feature>
<protein>
    <recommendedName>
        <fullName evidence="4">ABC-2 transporter permease</fullName>
    </recommendedName>
</protein>
<feature type="transmembrane region" description="Helical" evidence="1">
    <location>
        <begin position="16"/>
        <end position="32"/>
    </location>
</feature>
<feature type="transmembrane region" description="Helical" evidence="1">
    <location>
        <begin position="38"/>
        <end position="57"/>
    </location>
</feature>
<evidence type="ECO:0000256" key="1">
    <source>
        <dbReference type="SAM" id="Phobius"/>
    </source>
</evidence>
<organism evidence="2 3">
    <name type="scientific">Acetivibrio ethanolgignens</name>
    <dbReference type="NCBI Taxonomy" id="290052"/>
    <lineage>
        <taxon>Bacteria</taxon>
        <taxon>Bacillati</taxon>
        <taxon>Bacillota</taxon>
        <taxon>Clostridia</taxon>
        <taxon>Eubacteriales</taxon>
        <taxon>Oscillospiraceae</taxon>
        <taxon>Acetivibrio</taxon>
    </lineage>
</organism>
<dbReference type="OrthoDB" id="1655186at2"/>
<keyword evidence="1" id="KW-0812">Transmembrane</keyword>
<keyword evidence="1" id="KW-1133">Transmembrane helix</keyword>
<sequence>MKALLLKDLLVLRKQFRVMALIFVVYGIWGFFADNYLFLASFIPFIFVMMTMTSFSFDDTYKWTGYALALPISRRQLVFSKYLLTLLLVAIGGIASSIYGYLMLFILKESITSEFLLGCLTSISIGLTSFFILLPIVFQFGVEKARYIMFLLFMIPFLLLLAMERFGFLEQISLDRISDTVFSKYLLLGEAGLVLFAFFISLPLSLWIVNRKEY</sequence>
<accession>A0A0V8QD47</accession>
<evidence type="ECO:0008006" key="4">
    <source>
        <dbReference type="Google" id="ProtNLM"/>
    </source>
</evidence>
<dbReference type="PANTHER" id="PTHR41309">
    <property type="entry name" value="MEMBRANE PROTEIN-RELATED"/>
    <property type="match status" value="1"/>
</dbReference>
<dbReference type="PANTHER" id="PTHR41309:SF2">
    <property type="entry name" value="MEMBRANE PROTEIN"/>
    <property type="match status" value="1"/>
</dbReference>
<dbReference type="Proteomes" id="UP000054874">
    <property type="component" value="Unassembled WGS sequence"/>
</dbReference>
<comment type="caution">
    <text evidence="2">The sequence shown here is derived from an EMBL/GenBank/DDBJ whole genome shotgun (WGS) entry which is preliminary data.</text>
</comment>
<feature type="transmembrane region" description="Helical" evidence="1">
    <location>
        <begin position="147"/>
        <end position="166"/>
    </location>
</feature>
<proteinExistence type="predicted"/>
<dbReference type="Pfam" id="PF13346">
    <property type="entry name" value="ABC2_membrane_5"/>
    <property type="match status" value="1"/>
</dbReference>
<feature type="transmembrane region" description="Helical" evidence="1">
    <location>
        <begin position="115"/>
        <end position="138"/>
    </location>
</feature>
<dbReference type="STRING" id="290052.ASU35_12925"/>
<dbReference type="InterPro" id="IPR025699">
    <property type="entry name" value="ABC2_memb-like"/>
</dbReference>
<name>A0A0V8QD47_9FIRM</name>
<evidence type="ECO:0000313" key="3">
    <source>
        <dbReference type="Proteomes" id="UP000054874"/>
    </source>
</evidence>
<reference evidence="2 3" key="1">
    <citation type="submission" date="2015-11" db="EMBL/GenBank/DDBJ databases">
        <title>Butyribacter intestini gen. nov., sp. nov., a butyric acid-producing bacterium of the family Lachnospiraceae isolated from the human faeces.</title>
        <authorList>
            <person name="Zou Y."/>
            <person name="Xue W."/>
            <person name="Luo G."/>
            <person name="Lv M."/>
        </authorList>
    </citation>
    <scope>NUCLEOTIDE SEQUENCE [LARGE SCALE GENOMIC DNA]</scope>
    <source>
        <strain evidence="2 3">ACET-33324</strain>
    </source>
</reference>
<keyword evidence="3" id="KW-1185">Reference proteome</keyword>
<dbReference type="AlphaFoldDB" id="A0A0V8QD47"/>
<gene>
    <name evidence="2" type="ORF">ASU35_12925</name>
</gene>
<keyword evidence="1" id="KW-0472">Membrane</keyword>
<feature type="transmembrane region" description="Helical" evidence="1">
    <location>
        <begin position="78"/>
        <end position="103"/>
    </location>
</feature>
<dbReference type="EMBL" id="LNAM01000172">
    <property type="protein sequence ID" value="KSV58452.1"/>
    <property type="molecule type" value="Genomic_DNA"/>
</dbReference>
<evidence type="ECO:0000313" key="2">
    <source>
        <dbReference type="EMBL" id="KSV58452.1"/>
    </source>
</evidence>